<comment type="caution">
    <text evidence="1">The sequence shown here is derived from an EMBL/GenBank/DDBJ whole genome shotgun (WGS) entry which is preliminary data.</text>
</comment>
<dbReference type="Proteomes" id="UP001469553">
    <property type="component" value="Unassembled WGS sequence"/>
</dbReference>
<keyword evidence="2" id="KW-1185">Reference proteome</keyword>
<reference evidence="1 2" key="1">
    <citation type="submission" date="2021-06" db="EMBL/GenBank/DDBJ databases">
        <authorList>
            <person name="Palmer J.M."/>
        </authorList>
    </citation>
    <scope>NUCLEOTIDE SEQUENCE [LARGE SCALE GENOMIC DNA]</scope>
    <source>
        <strain evidence="1 2">AS_MEX2019</strain>
        <tissue evidence="1">Muscle</tissue>
    </source>
</reference>
<dbReference type="EMBL" id="JAHRIP010056557">
    <property type="protein sequence ID" value="MEQ2302120.1"/>
    <property type="molecule type" value="Genomic_DNA"/>
</dbReference>
<protein>
    <submittedName>
        <fullName evidence="1">Uncharacterized protein</fullName>
    </submittedName>
</protein>
<evidence type="ECO:0000313" key="2">
    <source>
        <dbReference type="Proteomes" id="UP001469553"/>
    </source>
</evidence>
<sequence>MHYIWQSDRLSPAPVPPQADQCLAEAACCPRDKGRVEGWTEDLRGRIGHHPPPFLPVSRVECTKCLLLGSNRQLFDI</sequence>
<evidence type="ECO:0000313" key="1">
    <source>
        <dbReference type="EMBL" id="MEQ2302120.1"/>
    </source>
</evidence>
<name>A0ABV0Z914_9TELE</name>
<proteinExistence type="predicted"/>
<gene>
    <name evidence="1" type="ORF">AMECASPLE_003299</name>
</gene>
<organism evidence="1 2">
    <name type="scientific">Ameca splendens</name>
    <dbReference type="NCBI Taxonomy" id="208324"/>
    <lineage>
        <taxon>Eukaryota</taxon>
        <taxon>Metazoa</taxon>
        <taxon>Chordata</taxon>
        <taxon>Craniata</taxon>
        <taxon>Vertebrata</taxon>
        <taxon>Euteleostomi</taxon>
        <taxon>Actinopterygii</taxon>
        <taxon>Neopterygii</taxon>
        <taxon>Teleostei</taxon>
        <taxon>Neoteleostei</taxon>
        <taxon>Acanthomorphata</taxon>
        <taxon>Ovalentaria</taxon>
        <taxon>Atherinomorphae</taxon>
        <taxon>Cyprinodontiformes</taxon>
        <taxon>Goodeidae</taxon>
        <taxon>Ameca</taxon>
    </lineage>
</organism>
<accession>A0ABV0Z914</accession>